<name>W7IZU4_9PSEU</name>
<keyword evidence="3" id="KW-1185">Reference proteome</keyword>
<evidence type="ECO:0000313" key="2">
    <source>
        <dbReference type="EMBL" id="EWC62071.1"/>
    </source>
</evidence>
<dbReference type="RefSeq" id="WP_035282024.1">
    <property type="nucleotide sequence ID" value="NZ_AYXG01000089.1"/>
</dbReference>
<dbReference type="AlphaFoldDB" id="W7IZU4"/>
<evidence type="ECO:0008006" key="4">
    <source>
        <dbReference type="Google" id="ProtNLM"/>
    </source>
</evidence>
<reference evidence="2 3" key="1">
    <citation type="journal article" date="2014" name="Genome Announc.">
        <title>Draft Genome Sequence of the Antitrypanosomally Active Sponge-Associated Bacterium Actinokineospora sp. Strain EG49.</title>
        <authorList>
            <person name="Harjes J."/>
            <person name="Ryu T."/>
            <person name="Abdelmohsen U.R."/>
            <person name="Moitinho-Silva L."/>
            <person name="Horn H."/>
            <person name="Ravasi T."/>
            <person name="Hentschel U."/>
        </authorList>
    </citation>
    <scope>NUCLEOTIDE SEQUENCE [LARGE SCALE GENOMIC DNA]</scope>
    <source>
        <strain evidence="2 3">EG49</strain>
    </source>
</reference>
<sequence length="88" mass="9473">MAKKAVSVTIAALAMFGVAGGTAYAATETGDTRATGEMSALATWVSHGTYHVYECNNLVAFYEQQGISAKCEWHPPLATDARELFVWE</sequence>
<organism evidence="2 3">
    <name type="scientific">Actinokineospora spheciospongiae</name>
    <dbReference type="NCBI Taxonomy" id="909613"/>
    <lineage>
        <taxon>Bacteria</taxon>
        <taxon>Bacillati</taxon>
        <taxon>Actinomycetota</taxon>
        <taxon>Actinomycetes</taxon>
        <taxon>Pseudonocardiales</taxon>
        <taxon>Pseudonocardiaceae</taxon>
        <taxon>Actinokineospora</taxon>
    </lineage>
</organism>
<keyword evidence="1" id="KW-0732">Signal</keyword>
<accession>W7IZU4</accession>
<dbReference type="Proteomes" id="UP000019277">
    <property type="component" value="Unassembled WGS sequence"/>
</dbReference>
<proteinExistence type="predicted"/>
<evidence type="ECO:0000256" key="1">
    <source>
        <dbReference type="SAM" id="SignalP"/>
    </source>
</evidence>
<feature type="chain" id="PRO_5004894162" description="Secreted protein" evidence="1">
    <location>
        <begin position="26"/>
        <end position="88"/>
    </location>
</feature>
<dbReference type="EMBL" id="AYXG01000089">
    <property type="protein sequence ID" value="EWC62071.1"/>
    <property type="molecule type" value="Genomic_DNA"/>
</dbReference>
<comment type="caution">
    <text evidence="2">The sequence shown here is derived from an EMBL/GenBank/DDBJ whole genome shotgun (WGS) entry which is preliminary data.</text>
</comment>
<protein>
    <recommendedName>
        <fullName evidence="4">Secreted protein</fullName>
    </recommendedName>
</protein>
<evidence type="ECO:0000313" key="3">
    <source>
        <dbReference type="Proteomes" id="UP000019277"/>
    </source>
</evidence>
<feature type="signal peptide" evidence="1">
    <location>
        <begin position="1"/>
        <end position="25"/>
    </location>
</feature>
<gene>
    <name evidence="2" type="ORF">UO65_2585</name>
</gene>